<proteinExistence type="predicted"/>
<reference evidence="2" key="2">
    <citation type="submission" date="2023-05" db="EMBL/GenBank/DDBJ databases">
        <authorList>
            <consortium name="Lawrence Berkeley National Laboratory"/>
            <person name="Steindorff A."/>
            <person name="Hensen N."/>
            <person name="Bonometti L."/>
            <person name="Westerberg I."/>
            <person name="Brannstrom I.O."/>
            <person name="Guillou S."/>
            <person name="Cros-Aarteil S."/>
            <person name="Calhoun S."/>
            <person name="Haridas S."/>
            <person name="Kuo A."/>
            <person name="Mondo S."/>
            <person name="Pangilinan J."/>
            <person name="Riley R."/>
            <person name="Labutti K."/>
            <person name="Andreopoulos B."/>
            <person name="Lipzen A."/>
            <person name="Chen C."/>
            <person name="Yanf M."/>
            <person name="Daum C."/>
            <person name="Ng V."/>
            <person name="Clum A."/>
            <person name="Ohm R."/>
            <person name="Martin F."/>
            <person name="Silar P."/>
            <person name="Natvig D."/>
            <person name="Lalanne C."/>
            <person name="Gautier V."/>
            <person name="Ament-Velasquez S.L."/>
            <person name="Kruys A."/>
            <person name="Hutchinson M.I."/>
            <person name="Powell A.J."/>
            <person name="Barry K."/>
            <person name="Miller A.N."/>
            <person name="Grigoriev I.V."/>
            <person name="Debuchy R."/>
            <person name="Gladieux P."/>
            <person name="Thoren M.H."/>
            <person name="Johannesson H."/>
        </authorList>
    </citation>
    <scope>NUCLEOTIDE SEQUENCE</scope>
    <source>
        <strain evidence="2">CBS 359.72</strain>
    </source>
</reference>
<reference evidence="2" key="1">
    <citation type="journal article" date="2023" name="Mol. Phylogenet. Evol.">
        <title>Genome-scale phylogeny and comparative genomics of the fungal order Sordariales.</title>
        <authorList>
            <person name="Hensen N."/>
            <person name="Bonometti L."/>
            <person name="Westerberg I."/>
            <person name="Brannstrom I.O."/>
            <person name="Guillou S."/>
            <person name="Cros-Aarteil S."/>
            <person name="Calhoun S."/>
            <person name="Haridas S."/>
            <person name="Kuo A."/>
            <person name="Mondo S."/>
            <person name="Pangilinan J."/>
            <person name="Riley R."/>
            <person name="LaButti K."/>
            <person name="Andreopoulos B."/>
            <person name="Lipzen A."/>
            <person name="Chen C."/>
            <person name="Yan M."/>
            <person name="Daum C."/>
            <person name="Ng V."/>
            <person name="Clum A."/>
            <person name="Steindorff A."/>
            <person name="Ohm R.A."/>
            <person name="Martin F."/>
            <person name="Silar P."/>
            <person name="Natvig D.O."/>
            <person name="Lalanne C."/>
            <person name="Gautier V."/>
            <person name="Ament-Velasquez S.L."/>
            <person name="Kruys A."/>
            <person name="Hutchinson M.I."/>
            <person name="Powell A.J."/>
            <person name="Barry K."/>
            <person name="Miller A.N."/>
            <person name="Grigoriev I.V."/>
            <person name="Debuchy R."/>
            <person name="Gladieux P."/>
            <person name="Hiltunen Thoren M."/>
            <person name="Johannesson H."/>
        </authorList>
    </citation>
    <scope>NUCLEOTIDE SEQUENCE</scope>
    <source>
        <strain evidence="2">CBS 359.72</strain>
    </source>
</reference>
<dbReference type="EMBL" id="MU857692">
    <property type="protein sequence ID" value="KAK4245757.1"/>
    <property type="molecule type" value="Genomic_DNA"/>
</dbReference>
<feature type="transmembrane region" description="Helical" evidence="1">
    <location>
        <begin position="12"/>
        <end position="35"/>
    </location>
</feature>
<accession>A0AAN7CQW6</accession>
<keyword evidence="1" id="KW-0812">Transmembrane</keyword>
<dbReference type="Proteomes" id="UP001303647">
    <property type="component" value="Unassembled WGS sequence"/>
</dbReference>
<organism evidence="2 3">
    <name type="scientific">Corynascus novoguineensis</name>
    <dbReference type="NCBI Taxonomy" id="1126955"/>
    <lineage>
        <taxon>Eukaryota</taxon>
        <taxon>Fungi</taxon>
        <taxon>Dikarya</taxon>
        <taxon>Ascomycota</taxon>
        <taxon>Pezizomycotina</taxon>
        <taxon>Sordariomycetes</taxon>
        <taxon>Sordariomycetidae</taxon>
        <taxon>Sordariales</taxon>
        <taxon>Chaetomiaceae</taxon>
        <taxon>Corynascus</taxon>
    </lineage>
</organism>
<protein>
    <submittedName>
        <fullName evidence="2">Uncharacterized protein</fullName>
    </submittedName>
</protein>
<keyword evidence="1" id="KW-1133">Transmembrane helix</keyword>
<name>A0AAN7CQW6_9PEZI</name>
<dbReference type="AlphaFoldDB" id="A0AAN7CQW6"/>
<comment type="caution">
    <text evidence="2">The sequence shown here is derived from an EMBL/GenBank/DDBJ whole genome shotgun (WGS) entry which is preliminary data.</text>
</comment>
<sequence>MARSRYPAPYAILHLILRLISTCLCVVTICSASYASSRAGYGTGMVGAFVAAIFTMLIDLSEIAGLVDPARDVRRFTEASIVYLELLIMAVCGIVPIMVLMAFLGLQHRDCENWRPKDECEAEEKARRDVQVYVLLAWVLPLCLV</sequence>
<keyword evidence="1" id="KW-0472">Membrane</keyword>
<feature type="transmembrane region" description="Helical" evidence="1">
    <location>
        <begin position="81"/>
        <end position="106"/>
    </location>
</feature>
<feature type="transmembrane region" description="Helical" evidence="1">
    <location>
        <begin position="41"/>
        <end position="60"/>
    </location>
</feature>
<keyword evidence="3" id="KW-1185">Reference proteome</keyword>
<evidence type="ECO:0000313" key="3">
    <source>
        <dbReference type="Proteomes" id="UP001303647"/>
    </source>
</evidence>
<evidence type="ECO:0000256" key="1">
    <source>
        <dbReference type="SAM" id="Phobius"/>
    </source>
</evidence>
<gene>
    <name evidence="2" type="ORF">C7999DRAFT_33900</name>
</gene>
<evidence type="ECO:0000313" key="2">
    <source>
        <dbReference type="EMBL" id="KAK4245757.1"/>
    </source>
</evidence>